<dbReference type="InterPro" id="IPR042095">
    <property type="entry name" value="SUMF_sf"/>
</dbReference>
<dbReference type="InterPro" id="IPR029030">
    <property type="entry name" value="Caspase-like_dom_sf"/>
</dbReference>
<evidence type="ECO:0000256" key="1">
    <source>
        <dbReference type="SAM" id="SignalP"/>
    </source>
</evidence>
<dbReference type="GO" id="GO:0004197">
    <property type="term" value="F:cysteine-type endopeptidase activity"/>
    <property type="evidence" value="ECO:0007669"/>
    <property type="project" value="InterPro"/>
</dbReference>
<dbReference type="PANTHER" id="PTHR23150">
    <property type="entry name" value="SULFATASE MODIFYING FACTOR 1, 2"/>
    <property type="match status" value="1"/>
</dbReference>
<name>A0A401FYW2_9BACT</name>
<reference evidence="4" key="1">
    <citation type="submission" date="2017-11" db="EMBL/GenBank/DDBJ databases">
        <authorList>
            <person name="Watanabe M."/>
            <person name="Kojima H."/>
        </authorList>
    </citation>
    <scope>NUCLEOTIDE SEQUENCE [LARGE SCALE GENOMIC DNA]</scope>
    <source>
        <strain evidence="4">Tokyo 01</strain>
    </source>
</reference>
<dbReference type="InterPro" id="IPR001309">
    <property type="entry name" value="Pept_C14_p20"/>
</dbReference>
<feature type="domain" description="Caspase family p20" evidence="2">
    <location>
        <begin position="27"/>
        <end position="158"/>
    </location>
</feature>
<dbReference type="SUPFAM" id="SSF52129">
    <property type="entry name" value="Caspase-like"/>
    <property type="match status" value="1"/>
</dbReference>
<dbReference type="Proteomes" id="UP000288096">
    <property type="component" value="Unassembled WGS sequence"/>
</dbReference>
<protein>
    <recommendedName>
        <fullName evidence="2">Caspase family p20 domain-containing protein</fullName>
    </recommendedName>
</protein>
<dbReference type="GO" id="GO:0006508">
    <property type="term" value="P:proteolysis"/>
    <property type="evidence" value="ECO:0007669"/>
    <property type="project" value="InterPro"/>
</dbReference>
<gene>
    <name evidence="3" type="ORF">DENIS_3131</name>
</gene>
<dbReference type="Pfam" id="PF00656">
    <property type="entry name" value="Peptidase_C14"/>
    <property type="match status" value="1"/>
</dbReference>
<sequence>MKKVQWCLLCIALSLFLNIPECCAFSQKRVAFVVGNAAYRNVAALRNTLNDSRLMAETLSDLGFVTIHKENLSWKDFQTSIEEFKRLVELYPDSIRFFYYSGHGIQVNGCNYLIPTDCDLDRSRIKNTAVSMELVMRVMASVPGGTNLIILDACRKNPFARYRYVNQGGLAAMNAPSGTLIAFSTSIGDIASDGGGGENGQYSLYTYSLSNSLKKRDLRILDVFNSVRRIVRKKSYGSQIPWESTSLEGPVILSSRKYSLPRGRIITEVSSFQFKLDKQRKISYHAGIDSSGNSTGIPRKRVKSSKRKLGNTYMRKATGVPGLRERRIGDVEFVFIPRGCFVMGCSNSRETVMCEQDEFPAHEVCLNGFWISKYEITNKHYLDYLRSTSGRQHGAHAEVVMDYQRDQTPNRIFYNPKNRYYYISQEYISHPVAHVSWYGAKDYVDWFSKVYDVSADLPTEAQWEYASRGGESNHFYSGGNKFAQYAWTSVKDGASAPHPVGKKKPNGFGICDMSGNVWEWCGDTYNPEGYSLHGKWDPRVLSGAADHVIRGGSYRYVPKRARCGNRGYQSAGSFAEDIGFRVILKDPDQSYITRLKEK</sequence>
<keyword evidence="1" id="KW-0732">Signal</keyword>
<dbReference type="PANTHER" id="PTHR23150:SF19">
    <property type="entry name" value="FORMYLGLYCINE-GENERATING ENZYME"/>
    <property type="match status" value="1"/>
</dbReference>
<feature type="chain" id="PRO_5019428419" description="Caspase family p20 domain-containing protein" evidence="1">
    <location>
        <begin position="25"/>
        <end position="598"/>
    </location>
</feature>
<dbReference type="InterPro" id="IPR016187">
    <property type="entry name" value="CTDL_fold"/>
</dbReference>
<comment type="caution">
    <text evidence="3">The sequence shown here is derived from an EMBL/GenBank/DDBJ whole genome shotgun (WGS) entry which is preliminary data.</text>
</comment>
<organism evidence="3 4">
    <name type="scientific">Desulfonema ishimotonii</name>
    <dbReference type="NCBI Taxonomy" id="45657"/>
    <lineage>
        <taxon>Bacteria</taxon>
        <taxon>Pseudomonadati</taxon>
        <taxon>Thermodesulfobacteriota</taxon>
        <taxon>Desulfobacteria</taxon>
        <taxon>Desulfobacterales</taxon>
        <taxon>Desulfococcaceae</taxon>
        <taxon>Desulfonema</taxon>
    </lineage>
</organism>
<evidence type="ECO:0000259" key="2">
    <source>
        <dbReference type="PROSITE" id="PS50208"/>
    </source>
</evidence>
<dbReference type="Gene3D" id="3.40.50.1460">
    <property type="match status" value="1"/>
</dbReference>
<dbReference type="AlphaFoldDB" id="A0A401FYW2"/>
<reference evidence="4" key="2">
    <citation type="submission" date="2019-01" db="EMBL/GenBank/DDBJ databases">
        <title>Genome sequence of Desulfonema ishimotonii strain Tokyo 01.</title>
        <authorList>
            <person name="Fukui M."/>
        </authorList>
    </citation>
    <scope>NUCLEOTIDE SEQUENCE [LARGE SCALE GENOMIC DNA]</scope>
    <source>
        <strain evidence="4">Tokyo 01</strain>
    </source>
</reference>
<evidence type="ECO:0000313" key="4">
    <source>
        <dbReference type="Proteomes" id="UP000288096"/>
    </source>
</evidence>
<dbReference type="SUPFAM" id="SSF56436">
    <property type="entry name" value="C-type lectin-like"/>
    <property type="match status" value="1"/>
</dbReference>
<feature type="signal peptide" evidence="1">
    <location>
        <begin position="1"/>
        <end position="24"/>
    </location>
</feature>
<dbReference type="EMBL" id="BEXT01000001">
    <property type="protein sequence ID" value="GBC62168.1"/>
    <property type="molecule type" value="Genomic_DNA"/>
</dbReference>
<evidence type="ECO:0000313" key="3">
    <source>
        <dbReference type="EMBL" id="GBC62168.1"/>
    </source>
</evidence>
<dbReference type="Pfam" id="PF03781">
    <property type="entry name" value="FGE-sulfatase"/>
    <property type="match status" value="1"/>
</dbReference>
<keyword evidence="4" id="KW-1185">Reference proteome</keyword>
<dbReference type="Gene3D" id="3.90.1580.10">
    <property type="entry name" value="paralog of FGE (formylglycine-generating enzyme)"/>
    <property type="match status" value="1"/>
</dbReference>
<accession>A0A401FYW2</accession>
<dbReference type="RefSeq" id="WP_124329365.1">
    <property type="nucleotide sequence ID" value="NZ_BEXT01000001.1"/>
</dbReference>
<dbReference type="InterPro" id="IPR011600">
    <property type="entry name" value="Pept_C14_caspase"/>
</dbReference>
<dbReference type="InterPro" id="IPR051043">
    <property type="entry name" value="Sulfatase_Mod_Factor_Kinase"/>
</dbReference>
<proteinExistence type="predicted"/>
<dbReference type="OrthoDB" id="9768004at2"/>
<dbReference type="InterPro" id="IPR005532">
    <property type="entry name" value="SUMF_dom"/>
</dbReference>
<dbReference type="PROSITE" id="PS50208">
    <property type="entry name" value="CASPASE_P20"/>
    <property type="match status" value="1"/>
</dbReference>
<dbReference type="GO" id="GO:0120147">
    <property type="term" value="F:formylglycine-generating oxidase activity"/>
    <property type="evidence" value="ECO:0007669"/>
    <property type="project" value="TreeGrafter"/>
</dbReference>